<evidence type="ECO:0000313" key="4">
    <source>
        <dbReference type="Proteomes" id="UP000503096"/>
    </source>
</evidence>
<feature type="compositionally biased region" description="Basic and acidic residues" evidence="1">
    <location>
        <begin position="103"/>
        <end position="138"/>
    </location>
</feature>
<dbReference type="AlphaFoldDB" id="A0A6M4H2J2"/>
<sequence length="145" mass="16688">MRKILAGLLIAGSAATMPSVASAAVDVYLNFGPPPVRYEPIPAPRRGYVWVPGYWDYRYNRHAWVQGTWVRERPGYYYAQPVWLNDGGRWHLSQGGWKQGRYRGNDYRDNDRDGIPNRADARPNDHDNDGVPDSRDRYPSNPRRG</sequence>
<protein>
    <recommendedName>
        <fullName evidence="5">YXWGXW repeat-containing protein</fullName>
    </recommendedName>
</protein>
<dbReference type="InParanoid" id="A0A6M4H2J2"/>
<feature type="region of interest" description="Disordered" evidence="1">
    <location>
        <begin position="95"/>
        <end position="145"/>
    </location>
</feature>
<dbReference type="Proteomes" id="UP000503096">
    <property type="component" value="Chromosome"/>
</dbReference>
<proteinExistence type="predicted"/>
<dbReference type="KEGG" id="upl:DSM104440_00561"/>
<accession>A0A6M4H2J2</accession>
<feature type="signal peptide" evidence="2">
    <location>
        <begin position="1"/>
        <end position="23"/>
    </location>
</feature>
<dbReference type="RefSeq" id="WP_246212083.1">
    <property type="nucleotide sequence ID" value="NZ_CP053073.1"/>
</dbReference>
<evidence type="ECO:0000256" key="2">
    <source>
        <dbReference type="SAM" id="SignalP"/>
    </source>
</evidence>
<evidence type="ECO:0000313" key="3">
    <source>
        <dbReference type="EMBL" id="QJR13771.1"/>
    </source>
</evidence>
<evidence type="ECO:0000256" key="1">
    <source>
        <dbReference type="SAM" id="MobiDB-lite"/>
    </source>
</evidence>
<name>A0A6M4H2J2_9PROT</name>
<dbReference type="Pfam" id="PF12779">
    <property type="entry name" value="WXXGXW"/>
    <property type="match status" value="1"/>
</dbReference>
<dbReference type="GO" id="GO:0005509">
    <property type="term" value="F:calcium ion binding"/>
    <property type="evidence" value="ECO:0007669"/>
    <property type="project" value="InterPro"/>
</dbReference>
<dbReference type="SUPFAM" id="SSF103647">
    <property type="entry name" value="TSP type-3 repeat"/>
    <property type="match status" value="1"/>
</dbReference>
<gene>
    <name evidence="3" type="ORF">DSM104440_00561</name>
</gene>
<dbReference type="InterPro" id="IPR024447">
    <property type="entry name" value="YXWGXW_rpt"/>
</dbReference>
<keyword evidence="4" id="KW-1185">Reference proteome</keyword>
<dbReference type="EMBL" id="CP053073">
    <property type="protein sequence ID" value="QJR13771.1"/>
    <property type="molecule type" value="Genomic_DNA"/>
</dbReference>
<evidence type="ECO:0008006" key="5">
    <source>
        <dbReference type="Google" id="ProtNLM"/>
    </source>
</evidence>
<organism evidence="3 4">
    <name type="scientific">Usitatibacter palustris</name>
    <dbReference type="NCBI Taxonomy" id="2732487"/>
    <lineage>
        <taxon>Bacteria</taxon>
        <taxon>Pseudomonadati</taxon>
        <taxon>Pseudomonadota</taxon>
        <taxon>Betaproteobacteria</taxon>
        <taxon>Nitrosomonadales</taxon>
        <taxon>Usitatibacteraceae</taxon>
        <taxon>Usitatibacter</taxon>
    </lineage>
</organism>
<reference evidence="3 4" key="1">
    <citation type="submission" date="2020-04" db="EMBL/GenBank/DDBJ databases">
        <title>Usitatibacter rugosus gen. nov., sp. nov. and Usitatibacter palustris sp. nov., novel members of Usitatibacteraceae fam. nov. within the order Nitrosomonadales isolated from soil.</title>
        <authorList>
            <person name="Huber K.J."/>
            <person name="Neumann-Schaal M."/>
            <person name="Geppert A."/>
            <person name="Luckner M."/>
            <person name="Wanner G."/>
            <person name="Overmann J."/>
        </authorList>
    </citation>
    <scope>NUCLEOTIDE SEQUENCE [LARGE SCALE GENOMIC DNA]</scope>
    <source>
        <strain evidence="3 4">Swamp67</strain>
    </source>
</reference>
<feature type="chain" id="PRO_5026967697" description="YXWGXW repeat-containing protein" evidence="2">
    <location>
        <begin position="24"/>
        <end position="145"/>
    </location>
</feature>
<keyword evidence="2" id="KW-0732">Signal</keyword>
<dbReference type="InterPro" id="IPR028974">
    <property type="entry name" value="TSP_type-3_rpt"/>
</dbReference>